<name>A0A139GZ26_9PEZI</name>
<comment type="caution">
    <text evidence="2">The sequence shown here is derived from an EMBL/GenBank/DDBJ whole genome shotgun (WGS) entry which is preliminary data.</text>
</comment>
<dbReference type="EMBL" id="LFZN01000215">
    <property type="protein sequence ID" value="KXS95456.1"/>
    <property type="molecule type" value="Genomic_DNA"/>
</dbReference>
<sequence>MGQYWMLCHNCDKWHLPTPCTEPFKQCGRCGNMGHLDYFCPPHPKPRPPPAQKAVAGNACAQPHFPPGMQFPVTETKYCDPHFVAILQANAVRHAIGMLTSGLPMQQVVAHFWPPGTRPSLRIPGLLSPAQTTSMPSAPLPVQLHHHHTLPQKNVDVIDMGSPDSEPPAKRRRSSTFEGNSPGDPAIQEGAAEHTLNAGNNQTIAVSPTISPETRPGESSSETAPQGKSSKKGSASKRKVSGGTRCSACVRQHKKCKHNGSDGQQSREQSVSAPEYTQAEGQLFHAQASAGMQAPGQVSSNSNDDVFGGNHQMTGFGMDQQYPGAMGRVEPLQPHEHAELQKILAASQAAGAGATATAEGNESSHFGQSTQMNWAGGAVQQHFGATADTAVDQAMDAATTKPAPKKREGGRK</sequence>
<evidence type="ECO:0000256" key="1">
    <source>
        <dbReference type="SAM" id="MobiDB-lite"/>
    </source>
</evidence>
<dbReference type="OrthoDB" id="3647866at2759"/>
<dbReference type="Proteomes" id="UP000070133">
    <property type="component" value="Unassembled WGS sequence"/>
</dbReference>
<dbReference type="STRING" id="321146.A0A139GZ26"/>
<feature type="region of interest" description="Disordered" evidence="1">
    <location>
        <begin position="353"/>
        <end position="412"/>
    </location>
</feature>
<organism evidence="2 3">
    <name type="scientific">Pseudocercospora eumusae</name>
    <dbReference type="NCBI Taxonomy" id="321146"/>
    <lineage>
        <taxon>Eukaryota</taxon>
        <taxon>Fungi</taxon>
        <taxon>Dikarya</taxon>
        <taxon>Ascomycota</taxon>
        <taxon>Pezizomycotina</taxon>
        <taxon>Dothideomycetes</taxon>
        <taxon>Dothideomycetidae</taxon>
        <taxon>Mycosphaerellales</taxon>
        <taxon>Mycosphaerellaceae</taxon>
        <taxon>Pseudocercospora</taxon>
    </lineage>
</organism>
<dbReference type="AlphaFoldDB" id="A0A139GZ26"/>
<feature type="region of interest" description="Disordered" evidence="1">
    <location>
        <begin position="154"/>
        <end position="276"/>
    </location>
</feature>
<feature type="compositionally biased region" description="Polar residues" evidence="1">
    <location>
        <begin position="197"/>
        <end position="226"/>
    </location>
</feature>
<feature type="compositionally biased region" description="Polar residues" evidence="1">
    <location>
        <begin position="360"/>
        <end position="373"/>
    </location>
</feature>
<feature type="region of interest" description="Disordered" evidence="1">
    <location>
        <begin position="289"/>
        <end position="328"/>
    </location>
</feature>
<proteinExistence type="predicted"/>
<protein>
    <submittedName>
        <fullName evidence="2">Uncharacterized protein</fullName>
    </submittedName>
</protein>
<keyword evidence="3" id="KW-1185">Reference proteome</keyword>
<evidence type="ECO:0000313" key="2">
    <source>
        <dbReference type="EMBL" id="KXS95456.1"/>
    </source>
</evidence>
<accession>A0A139GZ26</accession>
<feature type="compositionally biased region" description="Basic residues" evidence="1">
    <location>
        <begin position="229"/>
        <end position="240"/>
    </location>
</feature>
<feature type="compositionally biased region" description="Polar residues" evidence="1">
    <location>
        <begin position="261"/>
        <end position="272"/>
    </location>
</feature>
<reference evidence="2 3" key="1">
    <citation type="submission" date="2015-07" db="EMBL/GenBank/DDBJ databases">
        <title>Comparative genomics of the Sigatoka disease complex on banana suggests a link between parallel evolutionary changes in Pseudocercospora fijiensis and Pseudocercospora eumusae and increased virulence on the banana host.</title>
        <authorList>
            <person name="Chang T.-C."/>
            <person name="Salvucci A."/>
            <person name="Crous P.W."/>
            <person name="Stergiopoulos I."/>
        </authorList>
    </citation>
    <scope>NUCLEOTIDE SEQUENCE [LARGE SCALE GENOMIC DNA]</scope>
    <source>
        <strain evidence="2 3">CBS 114824</strain>
    </source>
</reference>
<gene>
    <name evidence="2" type="ORF">AC578_4717</name>
</gene>
<evidence type="ECO:0000313" key="3">
    <source>
        <dbReference type="Proteomes" id="UP000070133"/>
    </source>
</evidence>